<dbReference type="InterPro" id="IPR003772">
    <property type="entry name" value="YceD"/>
</dbReference>
<dbReference type="Proteomes" id="UP000502041">
    <property type="component" value="Chromosome"/>
</dbReference>
<evidence type="ECO:0000256" key="1">
    <source>
        <dbReference type="ARBA" id="ARBA00002868"/>
    </source>
</evidence>
<comment type="function">
    <text evidence="1">Plays a role in synthesis, processing and/or stability of 23S rRNA.</text>
</comment>
<dbReference type="AlphaFoldDB" id="A0A6H2H6V4"/>
<dbReference type="PANTHER" id="PTHR38099:SF1">
    <property type="entry name" value="LARGE RIBOSOMAL RNA SUBUNIT ACCUMULATION PROTEIN YCED"/>
    <property type="match status" value="1"/>
</dbReference>
<evidence type="ECO:0000256" key="3">
    <source>
        <dbReference type="ARBA" id="ARBA00015716"/>
    </source>
</evidence>
<dbReference type="KEGG" id="pvac:HC248_00777"/>
<dbReference type="InterPro" id="IPR039255">
    <property type="entry name" value="YceD_bac"/>
</dbReference>
<accession>A0A6H2H6V4</accession>
<evidence type="ECO:0000256" key="2">
    <source>
        <dbReference type="ARBA" id="ARBA00010740"/>
    </source>
</evidence>
<protein>
    <recommendedName>
        <fullName evidence="3">Large ribosomal RNA subunit accumulation protein YceD</fullName>
    </recommendedName>
    <alternativeName>
        <fullName evidence="5">23S rRNA accumulation protein YceD</fullName>
    </alternativeName>
</protein>
<dbReference type="PANTHER" id="PTHR38099">
    <property type="entry name" value="LARGE RIBOSOMAL RNA SUBUNIT ACCUMULATION PROTEIN YCED"/>
    <property type="match status" value="1"/>
</dbReference>
<dbReference type="Pfam" id="PF02620">
    <property type="entry name" value="YceD"/>
    <property type="match status" value="1"/>
</dbReference>
<comment type="similarity">
    <text evidence="2">Belongs to the DUF177 domain family.</text>
</comment>
<dbReference type="EMBL" id="CP051461">
    <property type="protein sequence ID" value="QJC55497.1"/>
    <property type="molecule type" value="Genomic_DNA"/>
</dbReference>
<sequence length="183" mass="20486">MTRMIQANQLNIQAFAQEAVSYAETTPLQQFSRLAHETSLKQDDATVVWQASAELRKGSTPEDDIWLHLQATTKLALTCQRCMTALSMPLEVNQWYRFVASEEVAMLQDDESEEDLLVMEPQFDLLAVLEDELLMALPLVPMHEQCPVPPVMQSAQSGAEEEALTLAEKPNPFAVLAQLKGKK</sequence>
<evidence type="ECO:0000313" key="7">
    <source>
        <dbReference type="Proteomes" id="UP000502041"/>
    </source>
</evidence>
<reference evidence="6 7" key="1">
    <citation type="submission" date="2020-04" db="EMBL/GenBank/DDBJ databases">
        <title>Complete genome of a Psychrophilic, Marine, Gas Vacuolate Bacterium Polaromonas vacuolata KCTC 22033T.</title>
        <authorList>
            <person name="Hwang K."/>
            <person name="Kim K.M."/>
        </authorList>
    </citation>
    <scope>NUCLEOTIDE SEQUENCE [LARGE SCALE GENOMIC DNA]</scope>
    <source>
        <strain evidence="6 7">KCTC 22033</strain>
    </source>
</reference>
<name>A0A6H2H6V4_9BURK</name>
<dbReference type="GO" id="GO:0005829">
    <property type="term" value="C:cytosol"/>
    <property type="evidence" value="ECO:0007669"/>
    <property type="project" value="TreeGrafter"/>
</dbReference>
<keyword evidence="4" id="KW-0690">Ribosome biogenesis</keyword>
<organism evidence="6 7">
    <name type="scientific">Polaromonas vacuolata</name>
    <dbReference type="NCBI Taxonomy" id="37448"/>
    <lineage>
        <taxon>Bacteria</taxon>
        <taxon>Pseudomonadati</taxon>
        <taxon>Pseudomonadota</taxon>
        <taxon>Betaproteobacteria</taxon>
        <taxon>Burkholderiales</taxon>
        <taxon>Comamonadaceae</taxon>
        <taxon>Polaromonas</taxon>
    </lineage>
</organism>
<keyword evidence="7" id="KW-1185">Reference proteome</keyword>
<evidence type="ECO:0000256" key="4">
    <source>
        <dbReference type="ARBA" id="ARBA00022517"/>
    </source>
</evidence>
<gene>
    <name evidence="6" type="primary">yceD</name>
    <name evidence="6" type="ORF">HC248_00777</name>
</gene>
<evidence type="ECO:0000313" key="6">
    <source>
        <dbReference type="EMBL" id="QJC55497.1"/>
    </source>
</evidence>
<proteinExistence type="inferred from homology"/>
<dbReference type="RefSeq" id="WP_168921357.1">
    <property type="nucleotide sequence ID" value="NZ_CP051461.1"/>
</dbReference>
<dbReference type="GO" id="GO:0042254">
    <property type="term" value="P:ribosome biogenesis"/>
    <property type="evidence" value="ECO:0007669"/>
    <property type="project" value="UniProtKB-KW"/>
</dbReference>
<evidence type="ECO:0000256" key="5">
    <source>
        <dbReference type="ARBA" id="ARBA00031841"/>
    </source>
</evidence>